<sequence>MLDSSDMVSNCKNTIADDVSCQVNFSSQLASSVKTPPFQAIPEKRNISDEEIEAFSQSHGEDRPAVDSISELSVAAEQSLVSRMTQCHYENDPGRSCSLKCMSINTYEDVIELEHMKRSRTGDDLHQHPFKRARQLDNSDRDVSFELPIIKAAHVEPLISVAACNKSTNDGDAFREEPSVDGSGSTSSLSWVSCNTSEEECRPHLPLQMISSPHFVEKKDQTSGYTQPDGVYISILDYYPRKPVALGPNHQADIPAWRPRPVKGLPDGSDLGVSFHHLTDEDGSEKLMGTCIIPMPDDAAASLEDSKVSVGASGCSCPDEGSVCCVSRHIMEAREILKENLGSAKFIELGFPDMGEYVTSKWTEEEEQIFHEVVSENPASLGKNFWDHLPRFLPSKSTKDLVSYYFNVFILRKRAEQNRSDPLHIDSDNDEWQDGDGSEFAAEDYESDSVMKMPDDDHHGVYDDDSHEEDDFHEDDDDDDGDACDDLIAAEDRRQDLDDFLAKGHIQPISCYSSLMHLESITEDHIIQDDSCTSFEGHHAGTPAAADGLPAVGFSRVGKDQSRSALNGMVDHGYLVSPDTKPWDLSYFPGQEKNVDFLPTCHVIEEVFGKGSWANESNDGQGIS</sequence>
<dbReference type="AlphaFoldDB" id="A0A7I8K748"/>
<dbReference type="EMBL" id="LR746266">
    <property type="protein sequence ID" value="CAA7393475.1"/>
    <property type="molecule type" value="Genomic_DNA"/>
</dbReference>
<dbReference type="Proteomes" id="UP000663760">
    <property type="component" value="Chromosome 3"/>
</dbReference>
<dbReference type="PANTHER" id="PTHR46872:SF10">
    <property type="entry name" value="MYB-LIKE DOMAIN-CONTAINING PROTEIN"/>
    <property type="match status" value="1"/>
</dbReference>
<dbReference type="CDD" id="cd00167">
    <property type="entry name" value="SANT"/>
    <property type="match status" value="1"/>
</dbReference>
<keyword evidence="4" id="KW-1185">Reference proteome</keyword>
<evidence type="ECO:0000313" key="3">
    <source>
        <dbReference type="EMBL" id="CAA7393475.1"/>
    </source>
</evidence>
<gene>
    <name evidence="3" type="ORF">SI8410_03004220</name>
</gene>
<organism evidence="3 4">
    <name type="scientific">Spirodela intermedia</name>
    <name type="common">Intermediate duckweed</name>
    <dbReference type="NCBI Taxonomy" id="51605"/>
    <lineage>
        <taxon>Eukaryota</taxon>
        <taxon>Viridiplantae</taxon>
        <taxon>Streptophyta</taxon>
        <taxon>Embryophyta</taxon>
        <taxon>Tracheophyta</taxon>
        <taxon>Spermatophyta</taxon>
        <taxon>Magnoliopsida</taxon>
        <taxon>Liliopsida</taxon>
        <taxon>Araceae</taxon>
        <taxon>Lemnoideae</taxon>
        <taxon>Spirodela</taxon>
    </lineage>
</organism>
<feature type="compositionally biased region" description="Acidic residues" evidence="1">
    <location>
        <begin position="465"/>
        <end position="484"/>
    </location>
</feature>
<evidence type="ECO:0000259" key="2">
    <source>
        <dbReference type="PROSITE" id="PS50090"/>
    </source>
</evidence>
<name>A0A7I8K748_SPIIN</name>
<dbReference type="InterPro" id="IPR001005">
    <property type="entry name" value="SANT/Myb"/>
</dbReference>
<feature type="compositionally biased region" description="Basic and acidic residues" evidence="1">
    <location>
        <begin position="453"/>
        <end position="464"/>
    </location>
</feature>
<dbReference type="SMART" id="SM00717">
    <property type="entry name" value="SANT"/>
    <property type="match status" value="1"/>
</dbReference>
<dbReference type="OrthoDB" id="1908944at2759"/>
<feature type="region of interest" description="Disordered" evidence="1">
    <location>
        <begin position="445"/>
        <end position="484"/>
    </location>
</feature>
<protein>
    <recommendedName>
        <fullName evidence="2">Myb-like domain-containing protein</fullName>
    </recommendedName>
</protein>
<dbReference type="Gene3D" id="1.10.10.60">
    <property type="entry name" value="Homeodomain-like"/>
    <property type="match status" value="1"/>
</dbReference>
<dbReference type="SUPFAM" id="SSF46689">
    <property type="entry name" value="Homeodomain-like"/>
    <property type="match status" value="1"/>
</dbReference>
<accession>A0A7I8K748</accession>
<dbReference type="PANTHER" id="PTHR46872">
    <property type="entry name" value="DNA BINDING PROTEIN"/>
    <property type="match status" value="1"/>
</dbReference>
<dbReference type="Pfam" id="PF00249">
    <property type="entry name" value="Myb_DNA-binding"/>
    <property type="match status" value="1"/>
</dbReference>
<proteinExistence type="predicted"/>
<reference evidence="3" key="1">
    <citation type="submission" date="2020-02" db="EMBL/GenBank/DDBJ databases">
        <authorList>
            <person name="Scholz U."/>
            <person name="Mascher M."/>
            <person name="Fiebig A."/>
        </authorList>
    </citation>
    <scope>NUCLEOTIDE SEQUENCE</scope>
</reference>
<dbReference type="PROSITE" id="PS50090">
    <property type="entry name" value="MYB_LIKE"/>
    <property type="match status" value="1"/>
</dbReference>
<evidence type="ECO:0000313" key="4">
    <source>
        <dbReference type="Proteomes" id="UP000663760"/>
    </source>
</evidence>
<feature type="domain" description="Myb-like" evidence="2">
    <location>
        <begin position="360"/>
        <end position="409"/>
    </location>
</feature>
<evidence type="ECO:0000256" key="1">
    <source>
        <dbReference type="SAM" id="MobiDB-lite"/>
    </source>
</evidence>
<dbReference type="InterPro" id="IPR009057">
    <property type="entry name" value="Homeodomain-like_sf"/>
</dbReference>